<keyword evidence="2" id="KW-1185">Reference proteome</keyword>
<gene>
    <name evidence="1" type="ORF">PAXRUDRAFT_103165</name>
</gene>
<organism evidence="1 2">
    <name type="scientific">Paxillus rubicundulus Ve08.2h10</name>
    <dbReference type="NCBI Taxonomy" id="930991"/>
    <lineage>
        <taxon>Eukaryota</taxon>
        <taxon>Fungi</taxon>
        <taxon>Dikarya</taxon>
        <taxon>Basidiomycota</taxon>
        <taxon>Agaricomycotina</taxon>
        <taxon>Agaricomycetes</taxon>
        <taxon>Agaricomycetidae</taxon>
        <taxon>Boletales</taxon>
        <taxon>Paxilineae</taxon>
        <taxon>Paxillaceae</taxon>
        <taxon>Paxillus</taxon>
    </lineage>
</organism>
<evidence type="ECO:0008006" key="3">
    <source>
        <dbReference type="Google" id="ProtNLM"/>
    </source>
</evidence>
<accession>A0A0D0DYE3</accession>
<name>A0A0D0DYE3_9AGAM</name>
<feature type="non-terminal residue" evidence="1">
    <location>
        <position position="53"/>
    </location>
</feature>
<dbReference type="InParanoid" id="A0A0D0DYE3"/>
<evidence type="ECO:0000313" key="1">
    <source>
        <dbReference type="EMBL" id="KIK91634.1"/>
    </source>
</evidence>
<dbReference type="OrthoDB" id="1750432at2759"/>
<dbReference type="EMBL" id="KN825366">
    <property type="protein sequence ID" value="KIK91634.1"/>
    <property type="molecule type" value="Genomic_DNA"/>
</dbReference>
<dbReference type="InterPro" id="IPR043502">
    <property type="entry name" value="DNA/RNA_pol_sf"/>
</dbReference>
<proteinExistence type="predicted"/>
<sequence>LDDIIIWSQTVEEHEHNVCSILQAFCDTHLFCSQKKTLLFGLEVDFLGHHISA</sequence>
<dbReference type="Proteomes" id="UP000054538">
    <property type="component" value="Unassembled WGS sequence"/>
</dbReference>
<dbReference type="InterPro" id="IPR043128">
    <property type="entry name" value="Rev_trsase/Diguanyl_cyclase"/>
</dbReference>
<dbReference type="SUPFAM" id="SSF56672">
    <property type="entry name" value="DNA/RNA polymerases"/>
    <property type="match status" value="1"/>
</dbReference>
<dbReference type="AlphaFoldDB" id="A0A0D0DYE3"/>
<reference evidence="1 2" key="1">
    <citation type="submission" date="2014-04" db="EMBL/GenBank/DDBJ databases">
        <authorList>
            <consortium name="DOE Joint Genome Institute"/>
            <person name="Kuo A."/>
            <person name="Kohler A."/>
            <person name="Jargeat P."/>
            <person name="Nagy L.G."/>
            <person name="Floudas D."/>
            <person name="Copeland A."/>
            <person name="Barry K.W."/>
            <person name="Cichocki N."/>
            <person name="Veneault-Fourrey C."/>
            <person name="LaButti K."/>
            <person name="Lindquist E.A."/>
            <person name="Lipzen A."/>
            <person name="Lundell T."/>
            <person name="Morin E."/>
            <person name="Murat C."/>
            <person name="Sun H."/>
            <person name="Tunlid A."/>
            <person name="Henrissat B."/>
            <person name="Grigoriev I.V."/>
            <person name="Hibbett D.S."/>
            <person name="Martin F."/>
            <person name="Nordberg H.P."/>
            <person name="Cantor M.N."/>
            <person name="Hua S.X."/>
        </authorList>
    </citation>
    <scope>NUCLEOTIDE SEQUENCE [LARGE SCALE GENOMIC DNA]</scope>
    <source>
        <strain evidence="1 2">Ve08.2h10</strain>
    </source>
</reference>
<feature type="non-terminal residue" evidence="1">
    <location>
        <position position="1"/>
    </location>
</feature>
<dbReference type="HOGENOM" id="CLU_3074489_0_0_1"/>
<protein>
    <recommendedName>
        <fullName evidence="3">Reverse transcriptase domain-containing protein</fullName>
    </recommendedName>
</protein>
<dbReference type="Gene3D" id="3.30.70.270">
    <property type="match status" value="1"/>
</dbReference>
<evidence type="ECO:0000313" key="2">
    <source>
        <dbReference type="Proteomes" id="UP000054538"/>
    </source>
</evidence>
<reference evidence="2" key="2">
    <citation type="submission" date="2015-01" db="EMBL/GenBank/DDBJ databases">
        <title>Evolutionary Origins and Diversification of the Mycorrhizal Mutualists.</title>
        <authorList>
            <consortium name="DOE Joint Genome Institute"/>
            <consortium name="Mycorrhizal Genomics Consortium"/>
            <person name="Kohler A."/>
            <person name="Kuo A."/>
            <person name="Nagy L.G."/>
            <person name="Floudas D."/>
            <person name="Copeland A."/>
            <person name="Barry K.W."/>
            <person name="Cichocki N."/>
            <person name="Veneault-Fourrey C."/>
            <person name="LaButti K."/>
            <person name="Lindquist E.A."/>
            <person name="Lipzen A."/>
            <person name="Lundell T."/>
            <person name="Morin E."/>
            <person name="Murat C."/>
            <person name="Riley R."/>
            <person name="Ohm R."/>
            <person name="Sun H."/>
            <person name="Tunlid A."/>
            <person name="Henrissat B."/>
            <person name="Grigoriev I.V."/>
            <person name="Hibbett D.S."/>
            <person name="Martin F."/>
        </authorList>
    </citation>
    <scope>NUCLEOTIDE SEQUENCE [LARGE SCALE GENOMIC DNA]</scope>
    <source>
        <strain evidence="2">Ve08.2h10</strain>
    </source>
</reference>